<feature type="compositionally biased region" description="Acidic residues" evidence="1">
    <location>
        <begin position="129"/>
        <end position="141"/>
    </location>
</feature>
<feature type="region of interest" description="Disordered" evidence="1">
    <location>
        <begin position="89"/>
        <end position="142"/>
    </location>
</feature>
<evidence type="ECO:0000313" key="3">
    <source>
        <dbReference type="Proteomes" id="UP001161247"/>
    </source>
</evidence>
<feature type="compositionally biased region" description="Basic and acidic residues" evidence="1">
    <location>
        <begin position="112"/>
        <end position="126"/>
    </location>
</feature>
<evidence type="ECO:0000313" key="2">
    <source>
        <dbReference type="EMBL" id="CAI9108994.1"/>
    </source>
</evidence>
<accession>A0AAV1DMT3</accession>
<proteinExistence type="predicted"/>
<protein>
    <submittedName>
        <fullName evidence="2">OLC1v1008717C1</fullName>
    </submittedName>
</protein>
<gene>
    <name evidence="2" type="ORF">OLC1_LOCUS16972</name>
</gene>
<keyword evidence="3" id="KW-1185">Reference proteome</keyword>
<reference evidence="2" key="1">
    <citation type="submission" date="2023-03" db="EMBL/GenBank/DDBJ databases">
        <authorList>
            <person name="Julca I."/>
        </authorList>
    </citation>
    <scope>NUCLEOTIDE SEQUENCE</scope>
</reference>
<name>A0AAV1DMT3_OLDCO</name>
<dbReference type="EMBL" id="OX459123">
    <property type="protein sequence ID" value="CAI9108994.1"/>
    <property type="molecule type" value="Genomic_DNA"/>
</dbReference>
<dbReference type="Proteomes" id="UP001161247">
    <property type="component" value="Chromosome 6"/>
</dbReference>
<organism evidence="2 3">
    <name type="scientific">Oldenlandia corymbosa var. corymbosa</name>
    <dbReference type="NCBI Taxonomy" id="529605"/>
    <lineage>
        <taxon>Eukaryota</taxon>
        <taxon>Viridiplantae</taxon>
        <taxon>Streptophyta</taxon>
        <taxon>Embryophyta</taxon>
        <taxon>Tracheophyta</taxon>
        <taxon>Spermatophyta</taxon>
        <taxon>Magnoliopsida</taxon>
        <taxon>eudicotyledons</taxon>
        <taxon>Gunneridae</taxon>
        <taxon>Pentapetalae</taxon>
        <taxon>asterids</taxon>
        <taxon>lamiids</taxon>
        <taxon>Gentianales</taxon>
        <taxon>Rubiaceae</taxon>
        <taxon>Rubioideae</taxon>
        <taxon>Spermacoceae</taxon>
        <taxon>Hedyotis-Oldenlandia complex</taxon>
        <taxon>Oldenlandia</taxon>
    </lineage>
</organism>
<sequence>MERLFSFNSIRPDSKLFISEFYLAGEPLRFLYGLFYTSQFSTWQKFADQRELKFGDYIRSTTVICTWEIESTVSSFKEVKPPVESTEIPASIVQEESDGDLEVGSYKSATHTPKESRFELKGKASELQDSSDVEVENSDENDTSRGVLSVNLIDNGADFVQEIDEYEKLSGYRSMCLSPVDDYLLYYSIVDDELLNCVDDNVASLENSVDASVNCNEKGEFVRSYDFEKFLHVDLEGNECPVNVVVADELMYSDDEHLIADDWLSCGVFNPFEDSTGLLCCIIKGSFDLVKWEKYIESSMFVKGSFFDDPGGLKINYCESDCVTIEPKTLEMSEYAIDANVFSHFKNSNEMHFNYEDRGVNQPTAAYDAKFTVHRLSEDDLKSLDMFLVAKSDTGVLGTSIGLYGVGTGTHATVEYKATNMNADFLVHTGISLLSVHRNLVGCNSGVNEVFQSSNDVVFCISAALLHKFSNSKLTESNCNNVDADLEGLTDASSLSTDDSIADFVVFHEIMIAEKWGREISNGLQRLVTGKSCSFVIDPGDQLITPKGFCEIFPKRELQAREFCPNLIHIDVIFVLLGEWNDVVINPAYSCVLVVILLISVVDAPSSVIGTSVAAPNTARHKLHSEIGFHLLGLRSSLTLVGEEVRIPRSCVNEVVGSVNIAKWLNWVKRPTCFKGGTTSSELETVAFSRVFYLDLFGNYQYAVREVGLINTSENCKMKQVFFLKKFSWVCFYAAYDGCCIGGLDDCVGAVNPISSKGHDVTHTPNESIFDLKGKASELQDSSNVEVENSDENDTSHGVLFVNLIDNGVDFVQEIDEYEKLSGYRSMCLSPVNDYLLYDSIVDDELLNCVDDNVAYLETSVDASVNCNEKDELMYSDDERLIADDWLSSSVFNPFEEPKTLEMSEYAIDANVFSHFKKSNEMHFNCEDRGVNQPTAAYDAKFIVHRLSEDDLKSLDLFLVAKSDTGVLGTSIGNLVGCNSAVNEVFQSSNDVVFCISAALLHKFSNSKLAESNCNNVDADLEGLIDASLSMDDSIADFVVFQEIMIDENGDGKVNKGKFLYFENIVLSGVNEEKGHVLHEFDDYVIPYPDYNVSVAGLLLGDASSGLLMDNAKDPEFLIEIDKRMAVSNGLQRLVTEKICSFVIDPGDQLIQPKGFCEIFPKRELQVREFCPNLIRIDVIFFLLGEWNDVVINPAYSCVLVVILLISIVDAPSGVIGTSVIAPNTARHKVHSEIGFHLLGLRSSLTLMREEVRIPRSCVNEVVVGLSENVLSESGSCAFRNHGFILYFCTRKCYKSWSESVSSFKGGTIVIHVNSPCIIIARNENKDLKLDRNDLMQYEPEIGSVVNIEAMCLWEAVASGGLDDCVGAVNPISSKGHDVTHTPNESSFDLKGKASELQDSSNVEVENSDENDTSLGVLFVNLIDNGADFVQEIDEYEKLSGYRSMCLSPVDDYLLYNSIVDDELLNCVDDNVASLETSVDAFVNCNEKGEFVRSYDFEKSLHVDLEGNECPVDVVVVDELMYSDDERLIADDWLSSSVFNPFEGSTGLLCCIIKGSFDLVKWGKYIESSMFVKGSFFDDPGGLKINYCESDCVTIQPKTLEMSEYAIDANVFSHFKNSNEMHFNSEDHGINQPTVAYDAKFIVDRLSEDDLKSLDLFLVAKSDTSVLRTSIGLYGVGIGTHATVEYKATNMNADFLVHTYSRFIEILLVATVGVNEEKGHVLDEFDDYVIPYPDYNVSVAGLLLRDAPSGLSMDNASLRSSLTLVGEEVRIARSCVNKAVGKVGYLNDTLKLLFQNTLVDIMCESPLFTEVNLNHDSNTGSVNIAKWLNWVERTTCFKGGIATSELETVAFSRVFYLNLFGNYQCVVREVGLINTSENCKMKQVFLLKKFSWVCFFAAYDEIIVLFDIFVQENDRNLGLKVSLVSRGYEPEIGSIVNIEAMCLWEDVASGGLDACVGAVNPISSKGHDIIESIFEELDRYDVEDQMFQRCGSIQGVV</sequence>
<evidence type="ECO:0000256" key="1">
    <source>
        <dbReference type="SAM" id="MobiDB-lite"/>
    </source>
</evidence>